<dbReference type="AlphaFoldDB" id="A0A1X6NTP3"/>
<reference evidence="2 3" key="1">
    <citation type="submission" date="2017-03" db="EMBL/GenBank/DDBJ databases">
        <title>WGS assembly of Porphyra umbilicalis.</title>
        <authorList>
            <person name="Brawley S.H."/>
            <person name="Blouin N.A."/>
            <person name="Ficko-Blean E."/>
            <person name="Wheeler G.L."/>
            <person name="Lohr M."/>
            <person name="Goodson H.V."/>
            <person name="Jenkins J.W."/>
            <person name="Blaby-Haas C.E."/>
            <person name="Helliwell K.E."/>
            <person name="Chan C."/>
            <person name="Marriage T."/>
            <person name="Bhattacharya D."/>
            <person name="Klein A.S."/>
            <person name="Badis Y."/>
            <person name="Brodie J."/>
            <person name="Cao Y."/>
            <person name="Collen J."/>
            <person name="Dittami S.M."/>
            <person name="Gachon C.M."/>
            <person name="Green B.R."/>
            <person name="Karpowicz S."/>
            <person name="Kim J.W."/>
            <person name="Kudahl U."/>
            <person name="Lin S."/>
            <person name="Michel G."/>
            <person name="Mittag M."/>
            <person name="Olson B.J."/>
            <person name="Pangilinan J."/>
            <person name="Peng Y."/>
            <person name="Qiu H."/>
            <person name="Shu S."/>
            <person name="Singer J.T."/>
            <person name="Smith A.G."/>
            <person name="Sprecher B.N."/>
            <person name="Wagner V."/>
            <person name="Wang W."/>
            <person name="Wang Z.-Y."/>
            <person name="Yan J."/>
            <person name="Yarish C."/>
            <person name="Zoeuner-Riek S."/>
            <person name="Zhuang Y."/>
            <person name="Zou Y."/>
            <person name="Lindquist E.A."/>
            <person name="Grimwood J."/>
            <person name="Barry K."/>
            <person name="Rokhsar D.S."/>
            <person name="Schmutz J."/>
            <person name="Stiller J.W."/>
            <person name="Grossman A.R."/>
            <person name="Prochnik S.E."/>
        </authorList>
    </citation>
    <scope>NUCLEOTIDE SEQUENCE [LARGE SCALE GENOMIC DNA]</scope>
    <source>
        <strain evidence="2">4086291</strain>
    </source>
</reference>
<evidence type="ECO:0000313" key="3">
    <source>
        <dbReference type="Proteomes" id="UP000218209"/>
    </source>
</evidence>
<feature type="compositionally biased region" description="Pro residues" evidence="1">
    <location>
        <begin position="112"/>
        <end position="124"/>
    </location>
</feature>
<feature type="compositionally biased region" description="Polar residues" evidence="1">
    <location>
        <begin position="364"/>
        <end position="379"/>
    </location>
</feature>
<gene>
    <name evidence="2" type="ORF">BU14_0493s0020</name>
</gene>
<evidence type="ECO:0000256" key="1">
    <source>
        <dbReference type="SAM" id="MobiDB-lite"/>
    </source>
</evidence>
<organism evidence="2 3">
    <name type="scientific">Porphyra umbilicalis</name>
    <name type="common">Purple laver</name>
    <name type="synonym">Red alga</name>
    <dbReference type="NCBI Taxonomy" id="2786"/>
    <lineage>
        <taxon>Eukaryota</taxon>
        <taxon>Rhodophyta</taxon>
        <taxon>Bangiophyceae</taxon>
        <taxon>Bangiales</taxon>
        <taxon>Bangiaceae</taxon>
        <taxon>Porphyra</taxon>
    </lineage>
</organism>
<keyword evidence="3" id="KW-1185">Reference proteome</keyword>
<sequence length="529" mass="52890">MSTNSSASTSPAVKTTRHPTLLKHFSSPGGTGGDARGGTGGGGRPAHRWTTTVCHEDERSGHALGAVRAQPAAPPPPTTFFPPSGGPAATVAVAAASVAATPSAWSARNLLPPTPPATLPPPSDGPAATDAVAATSAAATPTSFAASDLIGTLPRPTLATAAVVRVPAASSAANVTVAVSSLAAAPASGVPVPVASTALASRDEVASPRPAAASVAALPAAAAAAPAAAAEEAVDGDLGATVLETLNPDGCGWVLLPIDVSKDLLDAVCDGVQGPAAEAAQPIINSQLHLRMLELGDAADRGRRRVPVASEGGGFEAAVHSMLGAVESRVSNDLHAAYDGVTPHVVITMPRAPAQLPHTDAGLHTQQGSTTTLLNSPIDSDTRAAVPRPSAAGAGSKRRPPLPLVKHFAPDALVTAADDALDSPHPPLRIGVTTTARLSVVAAGGIADERRRCAATATRSARRRRRGGLRRDGGGDEVDAKVLRHTAPLVGRGGICFTGRGGEHRRRPPPVVGAEAPQAEWWGDGGRGG</sequence>
<feature type="compositionally biased region" description="Polar residues" evidence="1">
    <location>
        <begin position="1"/>
        <end position="13"/>
    </location>
</feature>
<feature type="compositionally biased region" description="Gly residues" evidence="1">
    <location>
        <begin position="29"/>
        <end position="44"/>
    </location>
</feature>
<name>A0A1X6NTP3_PORUM</name>
<accession>A0A1X6NTP3</accession>
<proteinExistence type="predicted"/>
<feature type="region of interest" description="Disordered" evidence="1">
    <location>
        <begin position="1"/>
        <end position="48"/>
    </location>
</feature>
<evidence type="ECO:0000313" key="2">
    <source>
        <dbReference type="EMBL" id="OSX71876.1"/>
    </source>
</evidence>
<feature type="region of interest" description="Disordered" evidence="1">
    <location>
        <begin position="454"/>
        <end position="477"/>
    </location>
</feature>
<feature type="region of interest" description="Disordered" evidence="1">
    <location>
        <begin position="356"/>
        <end position="403"/>
    </location>
</feature>
<dbReference type="Proteomes" id="UP000218209">
    <property type="component" value="Unassembled WGS sequence"/>
</dbReference>
<dbReference type="EMBL" id="KV919102">
    <property type="protein sequence ID" value="OSX71876.1"/>
    <property type="molecule type" value="Genomic_DNA"/>
</dbReference>
<feature type="region of interest" description="Disordered" evidence="1">
    <location>
        <begin position="500"/>
        <end position="529"/>
    </location>
</feature>
<protein>
    <submittedName>
        <fullName evidence="2">Uncharacterized protein</fullName>
    </submittedName>
</protein>
<feature type="region of interest" description="Disordered" evidence="1">
    <location>
        <begin position="109"/>
        <end position="134"/>
    </location>
</feature>